<dbReference type="Pfam" id="PF00085">
    <property type="entry name" value="Thioredoxin"/>
    <property type="match status" value="3"/>
</dbReference>
<dbReference type="CDD" id="cd02961">
    <property type="entry name" value="PDI_a_family"/>
    <property type="match status" value="1"/>
</dbReference>
<organism evidence="3 4">
    <name type="scientific">Macrostomum lignano</name>
    <dbReference type="NCBI Taxonomy" id="282301"/>
    <lineage>
        <taxon>Eukaryota</taxon>
        <taxon>Metazoa</taxon>
        <taxon>Spiralia</taxon>
        <taxon>Lophotrochozoa</taxon>
        <taxon>Platyhelminthes</taxon>
        <taxon>Rhabditophora</taxon>
        <taxon>Macrostomorpha</taxon>
        <taxon>Macrostomida</taxon>
        <taxon>Macrostomidae</taxon>
        <taxon>Macrostomum</taxon>
    </lineage>
</organism>
<dbReference type="GO" id="GO:0006457">
    <property type="term" value="P:protein folding"/>
    <property type="evidence" value="ECO:0007669"/>
    <property type="project" value="TreeGrafter"/>
</dbReference>
<feature type="domain" description="Thioredoxin" evidence="2">
    <location>
        <begin position="1"/>
        <end position="87"/>
    </location>
</feature>
<proteinExistence type="predicted"/>
<dbReference type="SUPFAM" id="SSF52833">
    <property type="entry name" value="Thioredoxin-like"/>
    <property type="match status" value="3"/>
</dbReference>
<dbReference type="Proteomes" id="UP000095280">
    <property type="component" value="Unplaced"/>
</dbReference>
<feature type="domain" description="Thioredoxin" evidence="2">
    <location>
        <begin position="253"/>
        <end position="374"/>
    </location>
</feature>
<dbReference type="InterPro" id="IPR051063">
    <property type="entry name" value="PDI"/>
</dbReference>
<name>A0A1I8GBF6_9PLAT</name>
<evidence type="ECO:0000313" key="3">
    <source>
        <dbReference type="Proteomes" id="UP000095280"/>
    </source>
</evidence>
<sequence>MFYAPWCPHCVKAKPKFASAAKEIEKESGKEGKLMAMIDCADAANKDLCDKEKIEGYPTFRLYSRGKQVQDFEEESTEKALLTFMRNPPKEGEKRPPSSSAEEDGPAEPDSVMEGVTYLTAANYTQTLSGRELALVFYYAPWCPHCQDAKPKFARAAATLRAGAQSKADEAAAALMAAVNCDVKDNHKLCEDAKVEGYPTIRLLKKGEAWAEFDEEIETKQLLNFLANPPKEKSMGSGRGGEAGKSEDEDEESEAEKPEDMMKHARLIEGQDQFSAVLKSSRLVLAMFYAPWCSHCQRAKPQFDAAAEKLGKDSSAALVGVNCDVKANEGICVDNNIEGFPTLLLFADGKKGESYTESPVTTSGLLAFLEKRAAGEPAKKPHRFAGLQIEPKVGQPDNLLLAAVSNACGLFWKRQQQQEISLRVEQLSAFSRVAPAPGAAPVHVAHVRPDQVEGAAPKADVEVPSSTTDQLTASGIDSRRIRRVDSECRQRVVDEAGSGHDGACRRDVLTTAAAARPHIRVIVSVAVHAKRSRMLRRYAANNDDVWGVRVQIHWRCPPRPVKVHPIGQPGGNIIAQVASLVGSVIRLVKVQQAQINAVQLRLAQPVQHATHPPAGRDEQKGDSGLTGAESLLVAAVQTSAAELVLGGPVNTGGGRRDLVAEPVLVSVLPLRRQTGPNVQPQLAHSLIELALLGAVAGAGALLVLSVERLLGAPDF</sequence>
<evidence type="ECO:0000256" key="1">
    <source>
        <dbReference type="SAM" id="MobiDB-lite"/>
    </source>
</evidence>
<feature type="region of interest" description="Disordered" evidence="1">
    <location>
        <begin position="83"/>
        <end position="111"/>
    </location>
</feature>
<evidence type="ECO:0000259" key="2">
    <source>
        <dbReference type="PROSITE" id="PS51352"/>
    </source>
</evidence>
<dbReference type="AlphaFoldDB" id="A0A1I8GBF6"/>
<protein>
    <submittedName>
        <fullName evidence="4">Thioredoxin domain-containing protein</fullName>
    </submittedName>
</protein>
<feature type="region of interest" description="Disordered" evidence="1">
    <location>
        <begin position="228"/>
        <end position="260"/>
    </location>
</feature>
<reference evidence="4" key="1">
    <citation type="submission" date="2016-11" db="UniProtKB">
        <authorList>
            <consortium name="WormBaseParasite"/>
        </authorList>
    </citation>
    <scope>IDENTIFICATION</scope>
</reference>
<dbReference type="GO" id="GO:0003756">
    <property type="term" value="F:protein disulfide isomerase activity"/>
    <property type="evidence" value="ECO:0007669"/>
    <property type="project" value="TreeGrafter"/>
</dbReference>
<keyword evidence="3" id="KW-1185">Reference proteome</keyword>
<feature type="domain" description="Thioredoxin" evidence="2">
    <location>
        <begin position="89"/>
        <end position="231"/>
    </location>
</feature>
<evidence type="ECO:0000313" key="4">
    <source>
        <dbReference type="WBParaSite" id="maker-uti_cns_0001382-snap-gene-0.2-mRNA-1"/>
    </source>
</evidence>
<dbReference type="InterPro" id="IPR036249">
    <property type="entry name" value="Thioredoxin-like_sf"/>
</dbReference>
<dbReference type="WBParaSite" id="maker-uti_cns_0001382-snap-gene-0.2-mRNA-1">
    <property type="protein sequence ID" value="maker-uti_cns_0001382-snap-gene-0.2-mRNA-1"/>
    <property type="gene ID" value="maker-uti_cns_0001382-snap-gene-0.2"/>
</dbReference>
<dbReference type="GO" id="GO:0005783">
    <property type="term" value="C:endoplasmic reticulum"/>
    <property type="evidence" value="ECO:0007669"/>
    <property type="project" value="TreeGrafter"/>
</dbReference>
<dbReference type="Gene3D" id="3.40.30.10">
    <property type="entry name" value="Glutaredoxin"/>
    <property type="match status" value="3"/>
</dbReference>
<accession>A0A1I8GBF6</accession>
<dbReference type="InterPro" id="IPR013766">
    <property type="entry name" value="Thioredoxin_domain"/>
</dbReference>
<dbReference type="PROSITE" id="PS51352">
    <property type="entry name" value="THIOREDOXIN_2"/>
    <property type="match status" value="3"/>
</dbReference>
<dbReference type="PANTHER" id="PTHR45672">
    <property type="entry name" value="PROTEIN DISULFIDE-ISOMERASE C17H9.14C-RELATED"/>
    <property type="match status" value="1"/>
</dbReference>